<dbReference type="Gene3D" id="3.40.50.2020">
    <property type="match status" value="1"/>
</dbReference>
<proteinExistence type="inferred from homology"/>
<dbReference type="PANTHER" id="PTHR47505:SF1">
    <property type="entry name" value="DNA UTILIZATION PROTEIN YHGH"/>
    <property type="match status" value="1"/>
</dbReference>
<evidence type="ECO:0000259" key="2">
    <source>
        <dbReference type="Pfam" id="PF00156"/>
    </source>
</evidence>
<keyword evidence="3" id="KW-0808">Transferase</keyword>
<evidence type="ECO:0000256" key="1">
    <source>
        <dbReference type="ARBA" id="ARBA00008007"/>
    </source>
</evidence>
<reference evidence="4" key="1">
    <citation type="journal article" date="2015" name="MBio">
        <title>Genome-Resolved Metagenomic Analysis Reveals Roles for Candidate Phyla and Other Microbial Community Members in Biogeochemical Transformations in Oil Reservoirs.</title>
        <authorList>
            <person name="Hu P."/>
            <person name="Tom L."/>
            <person name="Singh A."/>
            <person name="Thomas B.C."/>
            <person name="Baker B.J."/>
            <person name="Piceno Y.M."/>
            <person name="Andersen G.L."/>
            <person name="Banfield J.F."/>
        </authorList>
    </citation>
    <scope>NUCLEOTIDE SEQUENCE [LARGE SCALE GENOMIC DNA]</scope>
</reference>
<protein>
    <submittedName>
        <fullName evidence="3">Phosphoribosyltransferase</fullName>
    </submittedName>
</protein>
<dbReference type="InterPro" id="IPR051910">
    <property type="entry name" value="ComF/GntX_DNA_util-trans"/>
</dbReference>
<organism evidence="3 4">
    <name type="scientific">candidate division WS6 bacterium 34_10</name>
    <dbReference type="NCBI Taxonomy" id="1641389"/>
    <lineage>
        <taxon>Bacteria</taxon>
        <taxon>Candidatus Dojkabacteria</taxon>
    </lineage>
</organism>
<dbReference type="EMBL" id="LGGO01000022">
    <property type="protein sequence ID" value="KUK77560.1"/>
    <property type="molecule type" value="Genomic_DNA"/>
</dbReference>
<dbReference type="SUPFAM" id="SSF53271">
    <property type="entry name" value="PRTase-like"/>
    <property type="match status" value="1"/>
</dbReference>
<dbReference type="CDD" id="cd06223">
    <property type="entry name" value="PRTases_typeI"/>
    <property type="match status" value="1"/>
</dbReference>
<dbReference type="InterPro" id="IPR000836">
    <property type="entry name" value="PRTase_dom"/>
</dbReference>
<name>A0A124FXB9_9BACT</name>
<comment type="similarity">
    <text evidence="1">Belongs to the ComF/GntX family.</text>
</comment>
<sequence>ILSTLLLKRLYDTNFRTILSKQSIIVPIPIHKSHKNMRGFNQSALIASQLSKKLDFKFDENILVRKKDSSHQSQATLEERLKLKDVFELNKEVKNKDIILIDDVISTGTTINKAAQKLKGNSINAIALFRGRPRYQ</sequence>
<dbReference type="Proteomes" id="UP000053904">
    <property type="component" value="Unassembled WGS sequence"/>
</dbReference>
<feature type="domain" description="Phosphoribosyltransferase" evidence="2">
    <location>
        <begin position="43"/>
        <end position="120"/>
    </location>
</feature>
<feature type="non-terminal residue" evidence="3">
    <location>
        <position position="1"/>
    </location>
</feature>
<gene>
    <name evidence="3" type="ORF">XD93_0242</name>
</gene>
<evidence type="ECO:0000313" key="3">
    <source>
        <dbReference type="EMBL" id="KUK77560.1"/>
    </source>
</evidence>
<dbReference type="PANTHER" id="PTHR47505">
    <property type="entry name" value="DNA UTILIZATION PROTEIN YHGH"/>
    <property type="match status" value="1"/>
</dbReference>
<dbReference type="InterPro" id="IPR029057">
    <property type="entry name" value="PRTase-like"/>
</dbReference>
<keyword evidence="3" id="KW-0328">Glycosyltransferase</keyword>
<evidence type="ECO:0000313" key="4">
    <source>
        <dbReference type="Proteomes" id="UP000053904"/>
    </source>
</evidence>
<dbReference type="AlphaFoldDB" id="A0A124FXB9"/>
<comment type="caution">
    <text evidence="3">The sequence shown here is derived from an EMBL/GenBank/DDBJ whole genome shotgun (WGS) entry which is preliminary data.</text>
</comment>
<dbReference type="GO" id="GO:0016757">
    <property type="term" value="F:glycosyltransferase activity"/>
    <property type="evidence" value="ECO:0007669"/>
    <property type="project" value="UniProtKB-KW"/>
</dbReference>
<dbReference type="Pfam" id="PF00156">
    <property type="entry name" value="Pribosyltran"/>
    <property type="match status" value="1"/>
</dbReference>
<accession>A0A124FXB9</accession>